<dbReference type="Gene3D" id="1.20.1250.20">
    <property type="entry name" value="MFS general substrate transporter like domains"/>
    <property type="match status" value="1"/>
</dbReference>
<keyword evidence="8" id="KW-1185">Reference proteome</keyword>
<evidence type="ECO:0000256" key="3">
    <source>
        <dbReference type="ARBA" id="ARBA00022989"/>
    </source>
</evidence>
<keyword evidence="4 5" id="KW-0472">Membrane</keyword>
<comment type="caution">
    <text evidence="7">The sequence shown here is derived from an EMBL/GenBank/DDBJ whole genome shotgun (WGS) entry which is preliminary data.</text>
</comment>
<evidence type="ECO:0000313" key="7">
    <source>
        <dbReference type="EMBL" id="MFC7278274.1"/>
    </source>
</evidence>
<gene>
    <name evidence="7" type="ORF">ACFQS1_30195</name>
</gene>
<feature type="domain" description="Major facilitator superfamily (MFS) profile" evidence="6">
    <location>
        <begin position="1"/>
        <end position="107"/>
    </location>
</feature>
<comment type="subcellular location">
    <subcellularLocation>
        <location evidence="1">Cell membrane</location>
        <topology evidence="1">Multi-pass membrane protein</topology>
    </subcellularLocation>
</comment>
<dbReference type="SUPFAM" id="SSF103473">
    <property type="entry name" value="MFS general substrate transporter"/>
    <property type="match status" value="1"/>
</dbReference>
<evidence type="ECO:0000259" key="6">
    <source>
        <dbReference type="PROSITE" id="PS50850"/>
    </source>
</evidence>
<dbReference type="Proteomes" id="UP001596548">
    <property type="component" value="Unassembled WGS sequence"/>
</dbReference>
<evidence type="ECO:0000313" key="8">
    <source>
        <dbReference type="Proteomes" id="UP001596548"/>
    </source>
</evidence>
<keyword evidence="2 5" id="KW-0812">Transmembrane</keyword>
<feature type="transmembrane region" description="Helical" evidence="5">
    <location>
        <begin position="12"/>
        <end position="29"/>
    </location>
</feature>
<dbReference type="InterPro" id="IPR020846">
    <property type="entry name" value="MFS_dom"/>
</dbReference>
<evidence type="ECO:0000256" key="4">
    <source>
        <dbReference type="ARBA" id="ARBA00023136"/>
    </source>
</evidence>
<feature type="transmembrane region" description="Helical" evidence="5">
    <location>
        <begin position="77"/>
        <end position="100"/>
    </location>
</feature>
<dbReference type="PROSITE" id="PS50850">
    <property type="entry name" value="MFS"/>
    <property type="match status" value="1"/>
</dbReference>
<dbReference type="RefSeq" id="WP_378974955.1">
    <property type="nucleotide sequence ID" value="NZ_JBHTBJ010000031.1"/>
</dbReference>
<evidence type="ECO:0000256" key="5">
    <source>
        <dbReference type="SAM" id="Phobius"/>
    </source>
</evidence>
<evidence type="ECO:0000256" key="1">
    <source>
        <dbReference type="ARBA" id="ARBA00004651"/>
    </source>
</evidence>
<sequence>MSTLLFAVTGSYPLAVALLVIGGLANLAAMSVGQTVVQLLAPPGDRGKMLGVYGVSASGLRFGSGITVGLFGAVAGIHWSLGLSAAAMCVGTILAGLPVLRDYRRRS</sequence>
<organism evidence="7 8">
    <name type="scientific">Paractinoplanes rhizophilus</name>
    <dbReference type="NCBI Taxonomy" id="1416877"/>
    <lineage>
        <taxon>Bacteria</taxon>
        <taxon>Bacillati</taxon>
        <taxon>Actinomycetota</taxon>
        <taxon>Actinomycetes</taxon>
        <taxon>Micromonosporales</taxon>
        <taxon>Micromonosporaceae</taxon>
        <taxon>Paractinoplanes</taxon>
    </lineage>
</organism>
<dbReference type="EMBL" id="JBHTBJ010000031">
    <property type="protein sequence ID" value="MFC7278274.1"/>
    <property type="molecule type" value="Genomic_DNA"/>
</dbReference>
<accession>A0ABW2HYL6</accession>
<proteinExistence type="predicted"/>
<dbReference type="InterPro" id="IPR036259">
    <property type="entry name" value="MFS_trans_sf"/>
</dbReference>
<feature type="transmembrane region" description="Helical" evidence="5">
    <location>
        <begin position="50"/>
        <end position="71"/>
    </location>
</feature>
<keyword evidence="3 5" id="KW-1133">Transmembrane helix</keyword>
<reference evidence="8" key="1">
    <citation type="journal article" date="2019" name="Int. J. Syst. Evol. Microbiol.">
        <title>The Global Catalogue of Microorganisms (GCM) 10K type strain sequencing project: providing services to taxonomists for standard genome sequencing and annotation.</title>
        <authorList>
            <consortium name="The Broad Institute Genomics Platform"/>
            <consortium name="The Broad Institute Genome Sequencing Center for Infectious Disease"/>
            <person name="Wu L."/>
            <person name="Ma J."/>
        </authorList>
    </citation>
    <scope>NUCLEOTIDE SEQUENCE [LARGE SCALE GENOMIC DNA]</scope>
    <source>
        <strain evidence="8">XZYJT-10</strain>
    </source>
</reference>
<evidence type="ECO:0000256" key="2">
    <source>
        <dbReference type="ARBA" id="ARBA00022692"/>
    </source>
</evidence>
<name>A0ABW2HYL6_9ACTN</name>
<protein>
    <recommendedName>
        <fullName evidence="6">Major facilitator superfamily (MFS) profile domain-containing protein</fullName>
    </recommendedName>
</protein>